<evidence type="ECO:0000259" key="10">
    <source>
        <dbReference type="PROSITE" id="PS50102"/>
    </source>
</evidence>
<feature type="compositionally biased region" description="Basic and acidic residues" evidence="9">
    <location>
        <begin position="803"/>
        <end position="813"/>
    </location>
</feature>
<dbReference type="GO" id="GO:0003723">
    <property type="term" value="F:RNA binding"/>
    <property type="evidence" value="ECO:0007669"/>
    <property type="project" value="UniProtKB-UniRule"/>
</dbReference>
<feature type="compositionally biased region" description="Gly residues" evidence="9">
    <location>
        <begin position="282"/>
        <end position="298"/>
    </location>
</feature>
<feature type="zinc finger region" description="C3H1-type" evidence="8">
    <location>
        <begin position="198"/>
        <end position="226"/>
    </location>
</feature>
<dbReference type="Gene3D" id="3.30.70.330">
    <property type="match status" value="1"/>
</dbReference>
<keyword evidence="5 7" id="KW-0694">RNA-binding</keyword>
<evidence type="ECO:0000313" key="13">
    <source>
        <dbReference type="Proteomes" id="UP000292702"/>
    </source>
</evidence>
<feature type="compositionally biased region" description="Polar residues" evidence="9">
    <location>
        <begin position="333"/>
        <end position="343"/>
    </location>
</feature>
<dbReference type="InterPro" id="IPR000571">
    <property type="entry name" value="Znf_CCCH"/>
</dbReference>
<dbReference type="AlphaFoldDB" id="A0A4R0RJ89"/>
<keyword evidence="13" id="KW-1185">Reference proteome</keyword>
<dbReference type="SUPFAM" id="SSF90229">
    <property type="entry name" value="CCCH zinc finger"/>
    <property type="match status" value="1"/>
</dbReference>
<evidence type="ECO:0000256" key="1">
    <source>
        <dbReference type="ARBA" id="ARBA00022664"/>
    </source>
</evidence>
<keyword evidence="4 8" id="KW-0862">Zinc</keyword>
<dbReference type="GO" id="GO:0006397">
    <property type="term" value="P:mRNA processing"/>
    <property type="evidence" value="ECO:0007669"/>
    <property type="project" value="UniProtKB-KW"/>
</dbReference>
<dbReference type="STRING" id="92696.A0A4R0RJ89"/>
<feature type="compositionally biased region" description="Basic and acidic residues" evidence="9">
    <location>
        <begin position="123"/>
        <end position="133"/>
    </location>
</feature>
<dbReference type="Gene3D" id="1.20.1390.10">
    <property type="entry name" value="PWI domain"/>
    <property type="match status" value="1"/>
</dbReference>
<feature type="region of interest" description="Disordered" evidence="9">
    <location>
        <begin position="757"/>
        <end position="835"/>
    </location>
</feature>
<dbReference type="Proteomes" id="UP000292702">
    <property type="component" value="Unassembled WGS sequence"/>
</dbReference>
<dbReference type="SUPFAM" id="SSF54928">
    <property type="entry name" value="RNA-binding domain, RBD"/>
    <property type="match status" value="1"/>
</dbReference>
<evidence type="ECO:0000256" key="7">
    <source>
        <dbReference type="PROSITE-ProRule" id="PRU00176"/>
    </source>
</evidence>
<evidence type="ECO:0000256" key="6">
    <source>
        <dbReference type="ARBA" id="ARBA00043866"/>
    </source>
</evidence>
<accession>A0A4R0RJ89</accession>
<reference evidence="12 13" key="1">
    <citation type="submission" date="2018-11" db="EMBL/GenBank/DDBJ databases">
        <title>Genome assembly of Steccherinum ochraceum LE-BIN_3174, the white-rot fungus of the Steccherinaceae family (The Residual Polyporoid clade, Polyporales, Basidiomycota).</title>
        <authorList>
            <person name="Fedorova T.V."/>
            <person name="Glazunova O.A."/>
            <person name="Landesman E.O."/>
            <person name="Moiseenko K.V."/>
            <person name="Psurtseva N.V."/>
            <person name="Savinova O.S."/>
            <person name="Shakhova N.V."/>
            <person name="Tyazhelova T.V."/>
            <person name="Vasina D.V."/>
        </authorList>
    </citation>
    <scope>NUCLEOTIDE SEQUENCE [LARGE SCALE GENOMIC DNA]</scope>
    <source>
        <strain evidence="12 13">LE-BIN_3174</strain>
    </source>
</reference>
<organism evidence="12 13">
    <name type="scientific">Steccherinum ochraceum</name>
    <dbReference type="NCBI Taxonomy" id="92696"/>
    <lineage>
        <taxon>Eukaryota</taxon>
        <taxon>Fungi</taxon>
        <taxon>Dikarya</taxon>
        <taxon>Basidiomycota</taxon>
        <taxon>Agaricomycotina</taxon>
        <taxon>Agaricomycetes</taxon>
        <taxon>Polyporales</taxon>
        <taxon>Steccherinaceae</taxon>
        <taxon>Steccherinum</taxon>
    </lineage>
</organism>
<comment type="caution">
    <text evidence="12">The sequence shown here is derived from an EMBL/GenBank/DDBJ whole genome shotgun (WGS) entry which is preliminary data.</text>
</comment>
<dbReference type="PANTHER" id="PTHR14398">
    <property type="entry name" value="RNA RECOGNITION RRM/RNP DOMAIN"/>
    <property type="match status" value="1"/>
</dbReference>
<proteinExistence type="predicted"/>
<feature type="compositionally biased region" description="Basic and acidic residues" evidence="9">
    <location>
        <begin position="587"/>
        <end position="605"/>
    </location>
</feature>
<evidence type="ECO:0000256" key="5">
    <source>
        <dbReference type="ARBA" id="ARBA00022884"/>
    </source>
</evidence>
<evidence type="ECO:0000313" key="12">
    <source>
        <dbReference type="EMBL" id="TCD67536.1"/>
    </source>
</evidence>
<dbReference type="InterPro" id="IPR036855">
    <property type="entry name" value="Znf_CCCH_sf"/>
</dbReference>
<dbReference type="GO" id="GO:0008270">
    <property type="term" value="F:zinc ion binding"/>
    <property type="evidence" value="ECO:0007669"/>
    <property type="project" value="UniProtKB-KW"/>
</dbReference>
<dbReference type="SUPFAM" id="SSF101233">
    <property type="entry name" value="PWI domain"/>
    <property type="match status" value="1"/>
</dbReference>
<dbReference type="PROSITE" id="PS50102">
    <property type="entry name" value="RRM"/>
    <property type="match status" value="1"/>
</dbReference>
<dbReference type="SMART" id="SM00360">
    <property type="entry name" value="RRM"/>
    <property type="match status" value="1"/>
</dbReference>
<evidence type="ECO:0000256" key="3">
    <source>
        <dbReference type="ARBA" id="ARBA00022771"/>
    </source>
</evidence>
<keyword evidence="2 8" id="KW-0479">Metal-binding</keyword>
<gene>
    <name evidence="12" type="ORF">EIP91_012290</name>
</gene>
<dbReference type="GO" id="GO:0005634">
    <property type="term" value="C:nucleus"/>
    <property type="evidence" value="ECO:0007669"/>
    <property type="project" value="TreeGrafter"/>
</dbReference>
<feature type="region of interest" description="Disordered" evidence="9">
    <location>
        <begin position="497"/>
        <end position="526"/>
    </location>
</feature>
<dbReference type="InterPro" id="IPR000504">
    <property type="entry name" value="RRM_dom"/>
</dbReference>
<name>A0A4R0RJ89_9APHY</name>
<dbReference type="InterPro" id="IPR002483">
    <property type="entry name" value="PWI_dom"/>
</dbReference>
<dbReference type="SMART" id="SM00356">
    <property type="entry name" value="ZnF_C3H1"/>
    <property type="match status" value="1"/>
</dbReference>
<dbReference type="InterPro" id="IPR035979">
    <property type="entry name" value="RBD_domain_sf"/>
</dbReference>
<evidence type="ECO:0008006" key="14">
    <source>
        <dbReference type="Google" id="ProtNLM"/>
    </source>
</evidence>
<dbReference type="InterPro" id="IPR045137">
    <property type="entry name" value="RBM26/27"/>
</dbReference>
<dbReference type="Pfam" id="PF01480">
    <property type="entry name" value="PWI"/>
    <property type="match status" value="1"/>
</dbReference>
<feature type="compositionally biased region" description="Gly residues" evidence="9">
    <location>
        <begin position="362"/>
        <end position="375"/>
    </location>
</feature>
<feature type="domain" description="RRM" evidence="10">
    <location>
        <begin position="397"/>
        <end position="469"/>
    </location>
</feature>
<feature type="compositionally biased region" description="Low complexity" evidence="9">
    <location>
        <begin position="764"/>
        <end position="774"/>
    </location>
</feature>
<sequence>MIEPENAVHLKPWLVKTLEPICDAEPGALAEYILALLKHNAPESELRKEIASQLDEFLEKESPRFVEALFNVLRSKSYLPYGAPPPSTTSASTSSQPQDGGIPIPLDGLLNPSGSSSGHVRKRSFDRDDDLRPAKGPRLNADGQFSRYGQRPDGGRGTWQQRGERGGRMNIPGRADFMDGGMNGAVDGMNGRGPYRQQERRGICRDYHNNGYCARGAFCKYSHGDDAVIPAQLFPMNGAIPGGSMPFMPMVPNGAMQQFGMGGAAAAPYDPHERMDMRPAQGGPGRPNGLRAGMGGPSNGQPSHIQDLTPPPPQDEQMQQDEGSRRPGYMPVQQGTNGGQASMGSGDVDMGGPPIPPSSSDRGGGFRGGRGGGRGFAARGTFGGDAHSFRPERRDDKTLVVEKIPDDKLSLGSVNDWFSKFGTVTNVAVDANNAKALVSFSSHDEALAAWRSEDAVFGNRFVKVFWHRPMEGHGQKGAKMLAASASLVANIAPKDSAATSQPAPAAASTSIVDSSSSTPRKAPSAAATALAAKQQLLEQQIAEQKTLMGKLASASPAEKKEIMARLRKLNEEMKAPSTTSTGVSTPKTEDKELKAKEKLDKELEMHAAGPAESAEGEESTEELKARLAKLKAEAASLGLDTALESSHPPSSSYRPYRARGRGARSYYRGAGRGGPPPRASMKLDNRPKKLLVKGANGDQVQAVRDWYETTGQVDSVETTDSGDVLVAFKTRAGAEQALAKGTNHPTVGTIAVSWYTSSHSNGVSSTPTAKSTPPSTTPIPTPADATEDKLAPTPTAVADVDDDMHLGEPRTEDGDPEDGAVAGEWGGEDDAFGMM</sequence>
<dbReference type="PANTHER" id="PTHR14398:SF0">
    <property type="entry name" value="ZINC FINGER PROTEIN SWM"/>
    <property type="match status" value="1"/>
</dbReference>
<dbReference type="PROSITE" id="PS50103">
    <property type="entry name" value="ZF_C3H1"/>
    <property type="match status" value="1"/>
</dbReference>
<dbReference type="CDD" id="cd12257">
    <property type="entry name" value="RRM1_RBM26_like"/>
    <property type="match status" value="1"/>
</dbReference>
<keyword evidence="3 8" id="KW-0863">Zinc-finger</keyword>
<dbReference type="Pfam" id="PF00642">
    <property type="entry name" value="zf-CCCH"/>
    <property type="match status" value="1"/>
</dbReference>
<feature type="region of interest" description="Disordered" evidence="9">
    <location>
        <begin position="639"/>
        <end position="685"/>
    </location>
</feature>
<feature type="region of interest" description="Disordered" evidence="9">
    <location>
        <begin position="570"/>
        <end position="627"/>
    </location>
</feature>
<dbReference type="OrthoDB" id="443401at2759"/>
<dbReference type="EMBL" id="RWJN01000094">
    <property type="protein sequence ID" value="TCD67536.1"/>
    <property type="molecule type" value="Genomic_DNA"/>
</dbReference>
<dbReference type="InterPro" id="IPR036483">
    <property type="entry name" value="PWI_dom_sf"/>
</dbReference>
<feature type="domain" description="C3H1-type" evidence="11">
    <location>
        <begin position="198"/>
        <end position="226"/>
    </location>
</feature>
<feature type="region of interest" description="Disordered" evidence="9">
    <location>
        <begin position="262"/>
        <end position="390"/>
    </location>
</feature>
<evidence type="ECO:0000259" key="11">
    <source>
        <dbReference type="PROSITE" id="PS50103"/>
    </source>
</evidence>
<keyword evidence="1" id="KW-0507">mRNA processing</keyword>
<protein>
    <recommendedName>
        <fullName evidence="14">RNA-binding protein 26</fullName>
    </recommendedName>
</protein>
<comment type="function">
    <text evidence="6">May be involved in the turnover of nuclear polyadenylated (pA+) RNA.</text>
</comment>
<evidence type="ECO:0000256" key="4">
    <source>
        <dbReference type="ARBA" id="ARBA00022833"/>
    </source>
</evidence>
<feature type="compositionally biased region" description="Acidic residues" evidence="9">
    <location>
        <begin position="826"/>
        <end position="835"/>
    </location>
</feature>
<feature type="compositionally biased region" description="Low complexity" evidence="9">
    <location>
        <begin position="88"/>
        <end position="98"/>
    </location>
</feature>
<evidence type="ECO:0000256" key="8">
    <source>
        <dbReference type="PROSITE-ProRule" id="PRU00723"/>
    </source>
</evidence>
<dbReference type="InterPro" id="IPR012677">
    <property type="entry name" value="Nucleotide-bd_a/b_plait_sf"/>
</dbReference>
<evidence type="ECO:0000256" key="2">
    <source>
        <dbReference type="ARBA" id="ARBA00022723"/>
    </source>
</evidence>
<feature type="compositionally biased region" description="Polar residues" evidence="9">
    <location>
        <begin position="576"/>
        <end position="586"/>
    </location>
</feature>
<feature type="region of interest" description="Disordered" evidence="9">
    <location>
        <begin position="83"/>
        <end position="172"/>
    </location>
</feature>
<evidence type="ECO:0000256" key="9">
    <source>
        <dbReference type="SAM" id="MobiDB-lite"/>
    </source>
</evidence>